<feature type="region of interest" description="Disordered" evidence="4">
    <location>
        <begin position="1"/>
        <end position="24"/>
    </location>
</feature>
<dbReference type="PRINTS" id="PR00502">
    <property type="entry name" value="NUDIXFAMILY"/>
</dbReference>
<keyword evidence="2 3" id="KW-0378">Hydrolase</keyword>
<evidence type="ECO:0000313" key="7">
    <source>
        <dbReference type="Proteomes" id="UP000426246"/>
    </source>
</evidence>
<evidence type="ECO:0000256" key="4">
    <source>
        <dbReference type="SAM" id="MobiDB-lite"/>
    </source>
</evidence>
<organism evidence="6 7">
    <name type="scientific">Paenibacillus psychroresistens</name>
    <dbReference type="NCBI Taxonomy" id="1778678"/>
    <lineage>
        <taxon>Bacteria</taxon>
        <taxon>Bacillati</taxon>
        <taxon>Bacillota</taxon>
        <taxon>Bacilli</taxon>
        <taxon>Bacillales</taxon>
        <taxon>Paenibacillaceae</taxon>
        <taxon>Paenibacillus</taxon>
    </lineage>
</organism>
<dbReference type="InterPro" id="IPR020476">
    <property type="entry name" value="Nudix_hydrolase"/>
</dbReference>
<evidence type="ECO:0000259" key="5">
    <source>
        <dbReference type="PROSITE" id="PS51462"/>
    </source>
</evidence>
<dbReference type="RefSeq" id="WP_155698866.1">
    <property type="nucleotide sequence ID" value="NZ_CP034235.1"/>
</dbReference>
<evidence type="ECO:0000256" key="2">
    <source>
        <dbReference type="ARBA" id="ARBA00022801"/>
    </source>
</evidence>
<dbReference type="InterPro" id="IPR000086">
    <property type="entry name" value="NUDIX_hydrolase_dom"/>
</dbReference>
<sequence>MLLQRRRDRDAWGLPGGSMEPGEEMEQVATRELYEETGLKAHELQLFESPGYSDY</sequence>
<accession>A0A6B8RD54</accession>
<protein>
    <submittedName>
        <fullName evidence="6">NUDIX domain-containing protein</fullName>
    </submittedName>
</protein>
<comment type="similarity">
    <text evidence="3">Belongs to the Nudix hydrolase family.</text>
</comment>
<dbReference type="GO" id="GO:0016787">
    <property type="term" value="F:hydrolase activity"/>
    <property type="evidence" value="ECO:0007669"/>
    <property type="project" value="UniProtKB-KW"/>
</dbReference>
<dbReference type="InterPro" id="IPR015797">
    <property type="entry name" value="NUDIX_hydrolase-like_dom_sf"/>
</dbReference>
<dbReference type="PANTHER" id="PTHR43046:SF2">
    <property type="entry name" value="8-OXO-DGTP DIPHOSPHATASE-RELATED"/>
    <property type="match status" value="1"/>
</dbReference>
<dbReference type="PROSITE" id="PS00893">
    <property type="entry name" value="NUDIX_BOX"/>
    <property type="match status" value="1"/>
</dbReference>
<dbReference type="Proteomes" id="UP000426246">
    <property type="component" value="Chromosome"/>
</dbReference>
<comment type="cofactor">
    <cofactor evidence="1">
        <name>Mg(2+)</name>
        <dbReference type="ChEBI" id="CHEBI:18420"/>
    </cofactor>
</comment>
<name>A0A6B8RD54_9BACL</name>
<evidence type="ECO:0000256" key="1">
    <source>
        <dbReference type="ARBA" id="ARBA00001946"/>
    </source>
</evidence>
<dbReference type="InterPro" id="IPR020084">
    <property type="entry name" value="NUDIX_hydrolase_CS"/>
</dbReference>
<reference evidence="7" key="1">
    <citation type="submission" date="2018-11" db="EMBL/GenBank/DDBJ databases">
        <title>Complete genome sequence of Paenibacillus sp. ML311-T8.</title>
        <authorList>
            <person name="Nam Y.-D."/>
            <person name="Kang J."/>
            <person name="Chung W.-H."/>
            <person name="Park Y.S."/>
        </authorList>
    </citation>
    <scope>NUCLEOTIDE SEQUENCE [LARGE SCALE GENOMIC DNA]</scope>
    <source>
        <strain evidence="7">ML311-T8</strain>
    </source>
</reference>
<keyword evidence="7" id="KW-1185">Reference proteome</keyword>
<dbReference type="PROSITE" id="PS51462">
    <property type="entry name" value="NUDIX"/>
    <property type="match status" value="1"/>
</dbReference>
<gene>
    <name evidence="6" type="ORF">EHS13_02570</name>
</gene>
<dbReference type="Gene3D" id="3.90.79.10">
    <property type="entry name" value="Nucleoside Triphosphate Pyrophosphohydrolase"/>
    <property type="match status" value="1"/>
</dbReference>
<feature type="domain" description="Nudix hydrolase" evidence="5">
    <location>
        <begin position="1"/>
        <end position="55"/>
    </location>
</feature>
<dbReference type="Pfam" id="PF00293">
    <property type="entry name" value="NUDIX"/>
    <property type="match status" value="1"/>
</dbReference>
<feature type="compositionally biased region" description="Basic and acidic residues" evidence="4">
    <location>
        <begin position="1"/>
        <end position="11"/>
    </location>
</feature>
<dbReference type="SUPFAM" id="SSF55811">
    <property type="entry name" value="Nudix"/>
    <property type="match status" value="1"/>
</dbReference>
<dbReference type="KEGG" id="ppsc:EHS13_02570"/>
<dbReference type="EMBL" id="CP034235">
    <property type="protein sequence ID" value="QGQ93867.1"/>
    <property type="molecule type" value="Genomic_DNA"/>
</dbReference>
<dbReference type="PANTHER" id="PTHR43046">
    <property type="entry name" value="GDP-MANNOSE MANNOSYL HYDROLASE"/>
    <property type="match status" value="1"/>
</dbReference>
<evidence type="ECO:0000313" key="6">
    <source>
        <dbReference type="EMBL" id="QGQ93867.1"/>
    </source>
</evidence>
<evidence type="ECO:0000256" key="3">
    <source>
        <dbReference type="RuleBase" id="RU003476"/>
    </source>
</evidence>
<proteinExistence type="inferred from homology"/>
<dbReference type="AlphaFoldDB" id="A0A6B8RD54"/>